<dbReference type="EMBL" id="JAEAOA010001776">
    <property type="protein sequence ID" value="KAK3579415.1"/>
    <property type="molecule type" value="Genomic_DNA"/>
</dbReference>
<proteinExistence type="predicted"/>
<sequence>MDNGVVKKKAKDIKEILVHKIAMTDRTGSPNLCADEHKTSDSSQILEREHTVVIRIPWIPNFGQNPHGP</sequence>
<evidence type="ECO:0000313" key="2">
    <source>
        <dbReference type="Proteomes" id="UP001195483"/>
    </source>
</evidence>
<evidence type="ECO:0000313" key="1">
    <source>
        <dbReference type="EMBL" id="KAK3579415.1"/>
    </source>
</evidence>
<keyword evidence="2" id="KW-1185">Reference proteome</keyword>
<protein>
    <submittedName>
        <fullName evidence="1">Uncharacterized protein</fullName>
    </submittedName>
</protein>
<organism evidence="1 2">
    <name type="scientific">Potamilus streckersoni</name>
    <dbReference type="NCBI Taxonomy" id="2493646"/>
    <lineage>
        <taxon>Eukaryota</taxon>
        <taxon>Metazoa</taxon>
        <taxon>Spiralia</taxon>
        <taxon>Lophotrochozoa</taxon>
        <taxon>Mollusca</taxon>
        <taxon>Bivalvia</taxon>
        <taxon>Autobranchia</taxon>
        <taxon>Heteroconchia</taxon>
        <taxon>Palaeoheterodonta</taxon>
        <taxon>Unionida</taxon>
        <taxon>Unionoidea</taxon>
        <taxon>Unionidae</taxon>
        <taxon>Ambleminae</taxon>
        <taxon>Lampsilini</taxon>
        <taxon>Potamilus</taxon>
    </lineage>
</organism>
<reference evidence="1" key="3">
    <citation type="submission" date="2023-05" db="EMBL/GenBank/DDBJ databases">
        <authorList>
            <person name="Smith C.H."/>
        </authorList>
    </citation>
    <scope>NUCLEOTIDE SEQUENCE</scope>
    <source>
        <strain evidence="1">CHS0354</strain>
        <tissue evidence="1">Mantle</tissue>
    </source>
</reference>
<name>A0AAE0RU88_9BIVA</name>
<comment type="caution">
    <text evidence="1">The sequence shown here is derived from an EMBL/GenBank/DDBJ whole genome shotgun (WGS) entry which is preliminary data.</text>
</comment>
<accession>A0AAE0RU88</accession>
<gene>
    <name evidence="1" type="ORF">CHS0354_029724</name>
</gene>
<reference evidence="1" key="1">
    <citation type="journal article" date="2021" name="Genome Biol. Evol.">
        <title>A High-Quality Reference Genome for a Parasitic Bivalve with Doubly Uniparental Inheritance (Bivalvia: Unionida).</title>
        <authorList>
            <person name="Smith C.H."/>
        </authorList>
    </citation>
    <scope>NUCLEOTIDE SEQUENCE</scope>
    <source>
        <strain evidence="1">CHS0354</strain>
    </source>
</reference>
<reference evidence="1" key="2">
    <citation type="journal article" date="2021" name="Genome Biol. Evol.">
        <title>Developing a high-quality reference genome for a parasitic bivalve with doubly uniparental inheritance (Bivalvia: Unionida).</title>
        <authorList>
            <person name="Smith C.H."/>
        </authorList>
    </citation>
    <scope>NUCLEOTIDE SEQUENCE</scope>
    <source>
        <strain evidence="1">CHS0354</strain>
        <tissue evidence="1">Mantle</tissue>
    </source>
</reference>
<dbReference type="Proteomes" id="UP001195483">
    <property type="component" value="Unassembled WGS sequence"/>
</dbReference>
<dbReference type="AlphaFoldDB" id="A0AAE0RU88"/>